<evidence type="ECO:0000256" key="4">
    <source>
        <dbReference type="ARBA" id="ARBA00023082"/>
    </source>
</evidence>
<feature type="domain" description="RNA polymerase sigma-70 region 2" evidence="6">
    <location>
        <begin position="7"/>
        <end position="72"/>
    </location>
</feature>
<dbReference type="PANTHER" id="PTHR30173">
    <property type="entry name" value="SIGMA 19 FACTOR"/>
    <property type="match status" value="1"/>
</dbReference>
<dbReference type="SUPFAM" id="SSF88659">
    <property type="entry name" value="Sigma3 and sigma4 domains of RNA polymerase sigma factors"/>
    <property type="match status" value="1"/>
</dbReference>
<dbReference type="Proteomes" id="UP000199001">
    <property type="component" value="Unassembled WGS sequence"/>
</dbReference>
<sequence length="284" mass="30810">MDLLDEFEAARPRLLSLAHRIVGSVHDAEDAVQTAWLRTQTAHPGKLDNPDGWFTTVTARLCLDQLRARDRRGELPLLAEAVPDEQIAADEEFLRREDVSRALLVLLGQLTPTQRVAYVLHDLFAVPFDRIAAVLGASPAAAKKLASRARIRLRERNPGPEPSLVDHARVVDAFLAAARGGDIDRLVALMAPDVVRTVDLDVLPDGAAAAAYGNRTVAEETRHFADRVHASVPMVVDGGPAALMAPGGHPLAVIRFDIRQGAIARISIARYRRTDHVSPCPALA</sequence>
<dbReference type="InterPro" id="IPR013249">
    <property type="entry name" value="RNA_pol_sigma70_r4_t2"/>
</dbReference>
<dbReference type="Gene3D" id="1.10.10.10">
    <property type="entry name" value="Winged helix-like DNA-binding domain superfamily/Winged helix DNA-binding domain"/>
    <property type="match status" value="1"/>
</dbReference>
<dbReference type="OrthoDB" id="6689546at2"/>
<keyword evidence="3" id="KW-0805">Transcription regulation</keyword>
<dbReference type="InterPro" id="IPR036388">
    <property type="entry name" value="WH-like_DNA-bd_sf"/>
</dbReference>
<evidence type="ECO:0000256" key="5">
    <source>
        <dbReference type="ARBA" id="ARBA00023163"/>
    </source>
</evidence>
<evidence type="ECO:0000259" key="7">
    <source>
        <dbReference type="Pfam" id="PF08281"/>
    </source>
</evidence>
<dbReference type="NCBIfam" id="TIGR02937">
    <property type="entry name" value="sigma70-ECF"/>
    <property type="match status" value="1"/>
</dbReference>
<comment type="similarity">
    <text evidence="1">Belongs to the sigma-70 factor family. ECF subfamily.</text>
</comment>
<dbReference type="GO" id="GO:0006352">
    <property type="term" value="P:DNA-templated transcription initiation"/>
    <property type="evidence" value="ECO:0007669"/>
    <property type="project" value="InterPro"/>
</dbReference>
<protein>
    <submittedName>
        <fullName evidence="8">RNA polymerase sigma-70 factor, ECF subfamily</fullName>
    </submittedName>
</protein>
<evidence type="ECO:0000256" key="3">
    <source>
        <dbReference type="ARBA" id="ARBA00023015"/>
    </source>
</evidence>
<dbReference type="Gene3D" id="1.10.1740.10">
    <property type="match status" value="1"/>
</dbReference>
<name>A0A1C6UKP6_9ACTN</name>
<dbReference type="Pfam" id="PF08281">
    <property type="entry name" value="Sigma70_r4_2"/>
    <property type="match status" value="1"/>
</dbReference>
<accession>A0A1C6UKP6</accession>
<dbReference type="GO" id="GO:0016987">
    <property type="term" value="F:sigma factor activity"/>
    <property type="evidence" value="ECO:0007669"/>
    <property type="project" value="UniProtKB-KW"/>
</dbReference>
<dbReference type="InterPro" id="IPR013324">
    <property type="entry name" value="RNA_pol_sigma_r3/r4-like"/>
</dbReference>
<feature type="domain" description="RNA polymerase sigma factor 70 region 4 type 2" evidence="7">
    <location>
        <begin position="101"/>
        <end position="153"/>
    </location>
</feature>
<dbReference type="STRING" id="47855.GA0070606_2319"/>
<dbReference type="InterPro" id="IPR052704">
    <property type="entry name" value="ECF_Sigma-70_Domain"/>
</dbReference>
<evidence type="ECO:0000313" key="8">
    <source>
        <dbReference type="EMBL" id="SCL54660.1"/>
    </source>
</evidence>
<evidence type="ECO:0000256" key="2">
    <source>
        <dbReference type="ARBA" id="ARBA00011344"/>
    </source>
</evidence>
<dbReference type="Gene3D" id="3.10.450.50">
    <property type="match status" value="1"/>
</dbReference>
<dbReference type="InterPro" id="IPR007627">
    <property type="entry name" value="RNA_pol_sigma70_r2"/>
</dbReference>
<dbReference type="InterPro" id="IPR014284">
    <property type="entry name" value="RNA_pol_sigma-70_dom"/>
</dbReference>
<evidence type="ECO:0000259" key="6">
    <source>
        <dbReference type="Pfam" id="PF04542"/>
    </source>
</evidence>
<dbReference type="InterPro" id="IPR013325">
    <property type="entry name" value="RNA_pol_sigma_r2"/>
</dbReference>
<dbReference type="GO" id="GO:0003677">
    <property type="term" value="F:DNA binding"/>
    <property type="evidence" value="ECO:0007669"/>
    <property type="project" value="InterPro"/>
</dbReference>
<dbReference type="SUPFAM" id="SSF88946">
    <property type="entry name" value="Sigma2 domain of RNA polymerase sigma factors"/>
    <property type="match status" value="1"/>
</dbReference>
<keyword evidence="5" id="KW-0804">Transcription</keyword>
<reference evidence="9" key="1">
    <citation type="submission" date="2016-06" db="EMBL/GenBank/DDBJ databases">
        <authorList>
            <person name="Varghese N."/>
            <person name="Submissions Spin"/>
        </authorList>
    </citation>
    <scope>NUCLEOTIDE SEQUENCE [LARGE SCALE GENOMIC DNA]</scope>
    <source>
        <strain evidence="9">DSM 43903</strain>
    </source>
</reference>
<dbReference type="InterPro" id="IPR032710">
    <property type="entry name" value="NTF2-like_dom_sf"/>
</dbReference>
<evidence type="ECO:0000256" key="1">
    <source>
        <dbReference type="ARBA" id="ARBA00010641"/>
    </source>
</evidence>
<comment type="subunit">
    <text evidence="2">Interacts transiently with the RNA polymerase catalytic core formed by RpoA, RpoB, RpoC and RpoZ (2 alpha, 1 beta, 1 beta' and 1 omega subunit) to form the RNA polymerase holoenzyme that can initiate transcription.</text>
</comment>
<organism evidence="8 9">
    <name type="scientific">Micromonospora citrea</name>
    <dbReference type="NCBI Taxonomy" id="47855"/>
    <lineage>
        <taxon>Bacteria</taxon>
        <taxon>Bacillati</taxon>
        <taxon>Actinomycetota</taxon>
        <taxon>Actinomycetes</taxon>
        <taxon>Micromonosporales</taxon>
        <taxon>Micromonosporaceae</taxon>
        <taxon>Micromonospora</taxon>
    </lineage>
</organism>
<keyword evidence="9" id="KW-1185">Reference proteome</keyword>
<dbReference type="EMBL" id="FMHZ01000002">
    <property type="protein sequence ID" value="SCL54660.1"/>
    <property type="molecule type" value="Genomic_DNA"/>
</dbReference>
<dbReference type="AlphaFoldDB" id="A0A1C6UKP6"/>
<dbReference type="Pfam" id="PF04542">
    <property type="entry name" value="Sigma70_r2"/>
    <property type="match status" value="1"/>
</dbReference>
<dbReference type="SUPFAM" id="SSF54427">
    <property type="entry name" value="NTF2-like"/>
    <property type="match status" value="1"/>
</dbReference>
<proteinExistence type="inferred from homology"/>
<keyword evidence="4" id="KW-0731">Sigma factor</keyword>
<dbReference type="PANTHER" id="PTHR30173:SF43">
    <property type="entry name" value="ECF RNA POLYMERASE SIGMA FACTOR SIGI-RELATED"/>
    <property type="match status" value="1"/>
</dbReference>
<evidence type="ECO:0000313" key="9">
    <source>
        <dbReference type="Proteomes" id="UP000199001"/>
    </source>
</evidence>
<gene>
    <name evidence="8" type="ORF">GA0070606_2319</name>
</gene>